<dbReference type="PROSITE" id="PS50145">
    <property type="entry name" value="ZF_TRAF"/>
    <property type="match status" value="2"/>
</dbReference>
<dbReference type="PANTHER" id="PTHR10131">
    <property type="entry name" value="TNF RECEPTOR ASSOCIATED FACTOR"/>
    <property type="match status" value="1"/>
</dbReference>
<evidence type="ECO:0000259" key="6">
    <source>
        <dbReference type="PROSITE" id="PS50145"/>
    </source>
</evidence>
<dbReference type="SUPFAM" id="SSF57850">
    <property type="entry name" value="RING/U-box"/>
    <property type="match status" value="1"/>
</dbReference>
<dbReference type="Proteomes" id="UP000785679">
    <property type="component" value="Unassembled WGS sequence"/>
</dbReference>
<keyword evidence="3 4" id="KW-0862">Zinc</keyword>
<comment type="caution">
    <text evidence="7">The sequence shown here is derived from an EMBL/GenBank/DDBJ whole genome shotgun (WGS) entry which is preliminary data.</text>
</comment>
<reference evidence="7" key="1">
    <citation type="submission" date="2019-06" db="EMBL/GenBank/DDBJ databases">
        <authorList>
            <person name="Zheng W."/>
        </authorList>
    </citation>
    <scope>NUCLEOTIDE SEQUENCE</scope>
    <source>
        <strain evidence="7">QDHG01</strain>
    </source>
</reference>
<feature type="domain" description="TRAF-type" evidence="6">
    <location>
        <begin position="148"/>
        <end position="201"/>
    </location>
</feature>
<evidence type="ECO:0000256" key="4">
    <source>
        <dbReference type="PROSITE-ProRule" id="PRU00207"/>
    </source>
</evidence>
<keyword evidence="1 4" id="KW-0479">Metal-binding</keyword>
<dbReference type="Gene3D" id="3.30.40.10">
    <property type="entry name" value="Zinc/RING finger domain, C3HC4 (zinc finger)"/>
    <property type="match status" value="4"/>
</dbReference>
<dbReference type="GO" id="GO:0008270">
    <property type="term" value="F:zinc ion binding"/>
    <property type="evidence" value="ECO:0007669"/>
    <property type="project" value="UniProtKB-KW"/>
</dbReference>
<evidence type="ECO:0000259" key="5">
    <source>
        <dbReference type="PROSITE" id="PS50089"/>
    </source>
</evidence>
<keyword evidence="8" id="KW-1185">Reference proteome</keyword>
<feature type="domain" description="TRAF-type" evidence="6">
    <location>
        <begin position="230"/>
        <end position="272"/>
    </location>
</feature>
<evidence type="ECO:0000313" key="7">
    <source>
        <dbReference type="EMBL" id="TNV73127.1"/>
    </source>
</evidence>
<dbReference type="EMBL" id="RRYP01019795">
    <property type="protein sequence ID" value="TNV73127.1"/>
    <property type="molecule type" value="Genomic_DNA"/>
</dbReference>
<dbReference type="PROSITE" id="PS50089">
    <property type="entry name" value="ZF_RING_2"/>
    <property type="match status" value="1"/>
</dbReference>
<evidence type="ECO:0000256" key="3">
    <source>
        <dbReference type="ARBA" id="ARBA00022833"/>
    </source>
</evidence>
<dbReference type="InterPro" id="IPR001841">
    <property type="entry name" value="Znf_RING"/>
</dbReference>
<evidence type="ECO:0000313" key="8">
    <source>
        <dbReference type="Proteomes" id="UP000785679"/>
    </source>
</evidence>
<proteinExistence type="predicted"/>
<dbReference type="InterPro" id="IPR001293">
    <property type="entry name" value="Znf_TRAF"/>
</dbReference>
<name>A0A8J8SW60_HALGN</name>
<organism evidence="7 8">
    <name type="scientific">Halteria grandinella</name>
    <dbReference type="NCBI Taxonomy" id="5974"/>
    <lineage>
        <taxon>Eukaryota</taxon>
        <taxon>Sar</taxon>
        <taxon>Alveolata</taxon>
        <taxon>Ciliophora</taxon>
        <taxon>Intramacronucleata</taxon>
        <taxon>Spirotrichea</taxon>
        <taxon>Stichotrichia</taxon>
        <taxon>Sporadotrichida</taxon>
        <taxon>Halteriidae</taxon>
        <taxon>Halteria</taxon>
    </lineage>
</organism>
<sequence length="521" mass="60937">MFHFSAIIQLLLYYWHSKLNIPLGLLILIFLMSELWQGKRLYISPDEIRAPQLVESQLPMVTCIICLMVLSEPLECSKCQSQFCSDCITDFKGSLKKQWKGEECPLRCKPLKTQKSHKFVNSLLLELKIDCPNAGCTDIVNYVLGGKHQKECPHEIVRCSGKPACIFELKRMLISEHEEGCMHVTRKCPYCEEAVPNPSYQNHVESKCLKAPRVCQLCEGTYPRDVLRKHMVTECAQYPVECRHCLKEQVRKDIADHEQNCLYQPVHCTHCKIPHRLLDIENHELNCDKQLIQCTQECGLLIKLKDMESYLVQNEPDQLKKEYRHNCLDHALKKLKKSRAKLIDVKARAECEQDVAIAFQKCCSEESKYKRFAERPLIVLERAFGYMGSVVMESGMYKKINYKEKTAMRGFIDRQVHIKVSHAYDTLLTISKAINYTLFPLIERKPFKQHLEEQKQFDHVDIFGFNMSDEELVEQMCQRRGPNFNLPQQPRRVEILNQQQRREAYYDQDDYMGMSLFGDEY</sequence>
<dbReference type="AlphaFoldDB" id="A0A8J8SW60"/>
<feature type="zinc finger region" description="TRAF-type" evidence="4">
    <location>
        <begin position="148"/>
        <end position="201"/>
    </location>
</feature>
<feature type="domain" description="RING-type" evidence="5">
    <location>
        <begin position="63"/>
        <end position="106"/>
    </location>
</feature>
<dbReference type="InterPro" id="IPR013083">
    <property type="entry name" value="Znf_RING/FYVE/PHD"/>
</dbReference>
<accession>A0A8J8SW60</accession>
<dbReference type="OrthoDB" id="295927at2759"/>
<gene>
    <name evidence="7" type="ORF">FGO68_gene11884</name>
</gene>
<protein>
    <submittedName>
        <fullName evidence="7">Uncharacterized protein</fullName>
    </submittedName>
</protein>
<dbReference type="PANTHER" id="PTHR10131:SF94">
    <property type="entry name" value="TNF RECEPTOR-ASSOCIATED FACTOR 4"/>
    <property type="match status" value="1"/>
</dbReference>
<evidence type="ECO:0000256" key="2">
    <source>
        <dbReference type="ARBA" id="ARBA00022771"/>
    </source>
</evidence>
<feature type="zinc finger region" description="TRAF-type" evidence="4">
    <location>
        <begin position="230"/>
        <end position="272"/>
    </location>
</feature>
<keyword evidence="2 4" id="KW-0863">Zinc-finger</keyword>
<evidence type="ECO:0000256" key="1">
    <source>
        <dbReference type="ARBA" id="ARBA00022723"/>
    </source>
</evidence>